<sequence length="52" mass="5895">MSGTIIKMKSKNKESINPIVKRTAKEFLNFNLLIKNSTMGLQTNEKIKAITK</sequence>
<dbReference type="Proteomes" id="UP000625735">
    <property type="component" value="Unassembled WGS sequence"/>
</dbReference>
<gene>
    <name evidence="1" type="ORF">GCM10011343_13730</name>
</gene>
<evidence type="ECO:0000313" key="2">
    <source>
        <dbReference type="Proteomes" id="UP000625735"/>
    </source>
</evidence>
<organism evidence="1 2">
    <name type="scientific">Flavobacterium orientale</name>
    <dbReference type="NCBI Taxonomy" id="1756020"/>
    <lineage>
        <taxon>Bacteria</taxon>
        <taxon>Pseudomonadati</taxon>
        <taxon>Bacteroidota</taxon>
        <taxon>Flavobacteriia</taxon>
        <taxon>Flavobacteriales</taxon>
        <taxon>Flavobacteriaceae</taxon>
        <taxon>Flavobacterium</taxon>
    </lineage>
</organism>
<accession>A0A916Y0X1</accession>
<name>A0A916Y0X1_9FLAO</name>
<dbReference type="EMBL" id="BMFG01000004">
    <property type="protein sequence ID" value="GGD24813.1"/>
    <property type="molecule type" value="Genomic_DNA"/>
</dbReference>
<reference evidence="1" key="1">
    <citation type="journal article" date="2014" name="Int. J. Syst. Evol. Microbiol.">
        <title>Complete genome sequence of Corynebacterium casei LMG S-19264T (=DSM 44701T), isolated from a smear-ripened cheese.</title>
        <authorList>
            <consortium name="US DOE Joint Genome Institute (JGI-PGF)"/>
            <person name="Walter F."/>
            <person name="Albersmeier A."/>
            <person name="Kalinowski J."/>
            <person name="Ruckert C."/>
        </authorList>
    </citation>
    <scope>NUCLEOTIDE SEQUENCE</scope>
    <source>
        <strain evidence="1">CGMCC 1.12506</strain>
    </source>
</reference>
<proteinExistence type="predicted"/>
<protein>
    <submittedName>
        <fullName evidence="1">Uncharacterized protein</fullName>
    </submittedName>
</protein>
<dbReference type="AlphaFoldDB" id="A0A916Y0X1"/>
<comment type="caution">
    <text evidence="1">The sequence shown here is derived from an EMBL/GenBank/DDBJ whole genome shotgun (WGS) entry which is preliminary data.</text>
</comment>
<evidence type="ECO:0000313" key="1">
    <source>
        <dbReference type="EMBL" id="GGD24813.1"/>
    </source>
</evidence>
<reference evidence="1" key="2">
    <citation type="submission" date="2020-09" db="EMBL/GenBank/DDBJ databases">
        <authorList>
            <person name="Sun Q."/>
            <person name="Zhou Y."/>
        </authorList>
    </citation>
    <scope>NUCLEOTIDE SEQUENCE</scope>
    <source>
        <strain evidence="1">CGMCC 1.12506</strain>
    </source>
</reference>
<keyword evidence="2" id="KW-1185">Reference proteome</keyword>